<organism evidence="1 3">
    <name type="scientific">Tepidimonas ignava</name>
    <dbReference type="NCBI Taxonomy" id="114249"/>
    <lineage>
        <taxon>Bacteria</taxon>
        <taxon>Pseudomonadati</taxon>
        <taxon>Pseudomonadota</taxon>
        <taxon>Betaproteobacteria</taxon>
        <taxon>Burkholderiales</taxon>
        <taxon>Tepidimonas</taxon>
    </lineage>
</organism>
<keyword evidence="4" id="KW-1185">Reference proteome</keyword>
<dbReference type="RefSeq" id="WP_132962979.1">
    <property type="nucleotide sequence ID" value="NZ_DAIPFN010000002.1"/>
</dbReference>
<dbReference type="EMBL" id="VJNC01000006">
    <property type="protein sequence ID" value="TSE22320.1"/>
    <property type="molecule type" value="Genomic_DNA"/>
</dbReference>
<protein>
    <submittedName>
        <fullName evidence="1">Uncharacterized protein DUF2442</fullName>
    </submittedName>
</protein>
<sequence length="99" mass="11213">MPGTNTLAAEVTHISKHGFWLLVGDEELLIPFSEFPWFRQATVDQLCHVERPTAEHLYWPQLDIDLSVESIRHPERFPLVSAVSANAALQQDAPQVVRP</sequence>
<dbReference type="OrthoDB" id="9795924at2"/>
<name>A0A4R3LHV1_9BURK</name>
<evidence type="ECO:0000313" key="3">
    <source>
        <dbReference type="Proteomes" id="UP000295536"/>
    </source>
</evidence>
<evidence type="ECO:0000313" key="1">
    <source>
        <dbReference type="EMBL" id="TCS97086.1"/>
    </source>
</evidence>
<dbReference type="AlphaFoldDB" id="A0A4R3LHV1"/>
<dbReference type="Proteomes" id="UP000315577">
    <property type="component" value="Unassembled WGS sequence"/>
</dbReference>
<evidence type="ECO:0000313" key="4">
    <source>
        <dbReference type="Proteomes" id="UP000315577"/>
    </source>
</evidence>
<accession>A0A4R3LHV1</accession>
<reference evidence="1 3" key="1">
    <citation type="submission" date="2019-03" db="EMBL/GenBank/DDBJ databases">
        <title>Genomic Encyclopedia of Type Strains, Phase IV (KMG-IV): sequencing the most valuable type-strain genomes for metagenomic binning, comparative biology and taxonomic classification.</title>
        <authorList>
            <person name="Goeker M."/>
        </authorList>
    </citation>
    <scope>NUCLEOTIDE SEQUENCE [LARGE SCALE GENOMIC DNA]</scope>
    <source>
        <strain evidence="1 3">DSM 12034</strain>
    </source>
</reference>
<dbReference type="EMBL" id="SMAH01000011">
    <property type="protein sequence ID" value="TCS97086.1"/>
    <property type="molecule type" value="Genomic_DNA"/>
</dbReference>
<gene>
    <name evidence="1" type="ORF">EDC36_11149</name>
    <name evidence="2" type="ORF">Tigna_01151</name>
</gene>
<dbReference type="Proteomes" id="UP000295536">
    <property type="component" value="Unassembled WGS sequence"/>
</dbReference>
<dbReference type="InterPro" id="IPR018841">
    <property type="entry name" value="DUF2442"/>
</dbReference>
<dbReference type="Pfam" id="PF10387">
    <property type="entry name" value="DUF2442"/>
    <property type="match status" value="1"/>
</dbReference>
<evidence type="ECO:0000313" key="2">
    <source>
        <dbReference type="EMBL" id="TSE22320.1"/>
    </source>
</evidence>
<reference evidence="2 4" key="2">
    <citation type="submission" date="2019-07" db="EMBL/GenBank/DDBJ databases">
        <title>Tepidimonas ignava SPS-1037 draft genome.</title>
        <authorList>
            <person name="Da Costa M.S."/>
            <person name="Froufe H.J.C."/>
            <person name="Egas C."/>
            <person name="Albuquerque L."/>
        </authorList>
    </citation>
    <scope>NUCLEOTIDE SEQUENCE [LARGE SCALE GENOMIC DNA]</scope>
    <source>
        <strain evidence="2 4">SPS-1037</strain>
    </source>
</reference>
<dbReference type="Gene3D" id="3.30.2020.40">
    <property type="entry name" value="Uncharacterised protein PF10387, DUF2442"/>
    <property type="match status" value="1"/>
</dbReference>
<comment type="caution">
    <text evidence="1">The sequence shown here is derived from an EMBL/GenBank/DDBJ whole genome shotgun (WGS) entry which is preliminary data.</text>
</comment>
<proteinExistence type="predicted"/>